<keyword evidence="2" id="KW-0489">Methyltransferase</keyword>
<protein>
    <recommendedName>
        <fullName evidence="5">Methyltransferase small domain-containing protein</fullName>
    </recommendedName>
</protein>
<keyword evidence="4" id="KW-0949">S-adenosyl-L-methionine</keyword>
<gene>
    <name evidence="6" type="ORF">TRFO_05052</name>
</gene>
<sequence>MERIDPVVDWENTSQWEKVYEPSSDTFFLCDGIKELGDKIPNNATILEIGSGSGYVTAYASRFLKSIKKNSIHFTTDININCCKKTIELCKNNNVDVNTICDCFANSLRGPFDVIIFNPPYVETPPDELKQAQDERGIAASWAGGVDGADVIYDFLNFWIQHPEKTAKNFIIILLITQVNRPAKLRRFCKRNNLSYQTILDKNCQDELLKIVAISPIDA</sequence>
<dbReference type="PROSITE" id="PS00092">
    <property type="entry name" value="N6_MTASE"/>
    <property type="match status" value="1"/>
</dbReference>
<proteinExistence type="inferred from homology"/>
<evidence type="ECO:0000256" key="4">
    <source>
        <dbReference type="ARBA" id="ARBA00022691"/>
    </source>
</evidence>
<evidence type="ECO:0000256" key="2">
    <source>
        <dbReference type="ARBA" id="ARBA00022603"/>
    </source>
</evidence>
<dbReference type="EMBL" id="MLAK01000682">
    <property type="protein sequence ID" value="OHT07935.1"/>
    <property type="molecule type" value="Genomic_DNA"/>
</dbReference>
<dbReference type="Proteomes" id="UP000179807">
    <property type="component" value="Unassembled WGS sequence"/>
</dbReference>
<dbReference type="GO" id="GO:0008276">
    <property type="term" value="F:protein methyltransferase activity"/>
    <property type="evidence" value="ECO:0007669"/>
    <property type="project" value="TreeGrafter"/>
</dbReference>
<reference evidence="6" key="1">
    <citation type="submission" date="2016-10" db="EMBL/GenBank/DDBJ databases">
        <authorList>
            <person name="Benchimol M."/>
            <person name="Almeida L.G."/>
            <person name="Vasconcelos A.T."/>
            <person name="Perreira-Neves A."/>
            <person name="Rosa I.A."/>
            <person name="Tasca T."/>
            <person name="Bogo M.R."/>
            <person name="de Souza W."/>
        </authorList>
    </citation>
    <scope>NUCLEOTIDE SEQUENCE [LARGE SCALE GENOMIC DNA]</scope>
    <source>
        <strain evidence="6">K</strain>
    </source>
</reference>
<evidence type="ECO:0000256" key="3">
    <source>
        <dbReference type="ARBA" id="ARBA00022679"/>
    </source>
</evidence>
<dbReference type="GO" id="GO:0032259">
    <property type="term" value="P:methylation"/>
    <property type="evidence" value="ECO:0007669"/>
    <property type="project" value="UniProtKB-KW"/>
</dbReference>
<keyword evidence="7" id="KW-1185">Reference proteome</keyword>
<evidence type="ECO:0000313" key="7">
    <source>
        <dbReference type="Proteomes" id="UP000179807"/>
    </source>
</evidence>
<dbReference type="GO" id="GO:0003676">
    <property type="term" value="F:nucleic acid binding"/>
    <property type="evidence" value="ECO:0007669"/>
    <property type="project" value="InterPro"/>
</dbReference>
<organism evidence="6 7">
    <name type="scientific">Tritrichomonas foetus</name>
    <dbReference type="NCBI Taxonomy" id="1144522"/>
    <lineage>
        <taxon>Eukaryota</taxon>
        <taxon>Metamonada</taxon>
        <taxon>Parabasalia</taxon>
        <taxon>Tritrichomonadida</taxon>
        <taxon>Tritrichomonadidae</taxon>
        <taxon>Tritrichomonas</taxon>
    </lineage>
</organism>
<dbReference type="CDD" id="cd02440">
    <property type="entry name" value="AdoMet_MTases"/>
    <property type="match status" value="1"/>
</dbReference>
<dbReference type="PANTHER" id="PTHR45875">
    <property type="entry name" value="METHYLTRANSFERASE N6AMT1"/>
    <property type="match status" value="1"/>
</dbReference>
<dbReference type="VEuPathDB" id="TrichDB:TRFO_05052"/>
<comment type="similarity">
    <text evidence="1">Belongs to the eukaryotic/archaeal PrmC-related family.</text>
</comment>
<name>A0A1J4K952_9EUKA</name>
<dbReference type="AlphaFoldDB" id="A0A1J4K952"/>
<dbReference type="GeneID" id="94826968"/>
<dbReference type="GO" id="GO:0008757">
    <property type="term" value="F:S-adenosylmethionine-dependent methyltransferase activity"/>
    <property type="evidence" value="ECO:0007669"/>
    <property type="project" value="TreeGrafter"/>
</dbReference>
<dbReference type="GO" id="GO:0035657">
    <property type="term" value="C:eRF1 methyltransferase complex"/>
    <property type="evidence" value="ECO:0007669"/>
    <property type="project" value="TreeGrafter"/>
</dbReference>
<dbReference type="InterPro" id="IPR002052">
    <property type="entry name" value="DNA_methylase_N6_adenine_CS"/>
</dbReference>
<dbReference type="Pfam" id="PF05175">
    <property type="entry name" value="MTS"/>
    <property type="match status" value="1"/>
</dbReference>
<dbReference type="Gene3D" id="3.40.50.150">
    <property type="entry name" value="Vaccinia Virus protein VP39"/>
    <property type="match status" value="1"/>
</dbReference>
<dbReference type="InterPro" id="IPR007848">
    <property type="entry name" value="Small_mtfrase_dom"/>
</dbReference>
<evidence type="ECO:0000259" key="5">
    <source>
        <dbReference type="Pfam" id="PF05175"/>
    </source>
</evidence>
<dbReference type="InterPro" id="IPR029063">
    <property type="entry name" value="SAM-dependent_MTases_sf"/>
</dbReference>
<accession>A0A1J4K952</accession>
<dbReference type="PANTHER" id="PTHR45875:SF1">
    <property type="entry name" value="METHYLTRANSFERASE N6AMT1"/>
    <property type="match status" value="1"/>
</dbReference>
<dbReference type="InterPro" id="IPR052190">
    <property type="entry name" value="Euk-Arch_PrmC-MTase"/>
</dbReference>
<evidence type="ECO:0000313" key="6">
    <source>
        <dbReference type="EMBL" id="OHT07935.1"/>
    </source>
</evidence>
<dbReference type="SUPFAM" id="SSF53335">
    <property type="entry name" value="S-adenosyl-L-methionine-dependent methyltransferases"/>
    <property type="match status" value="1"/>
</dbReference>
<keyword evidence="3" id="KW-0808">Transferase</keyword>
<dbReference type="RefSeq" id="XP_068361071.1">
    <property type="nucleotide sequence ID" value="XM_068492264.1"/>
</dbReference>
<dbReference type="OrthoDB" id="406152at2759"/>
<feature type="domain" description="Methyltransferase small" evidence="5">
    <location>
        <begin position="42"/>
        <end position="124"/>
    </location>
</feature>
<evidence type="ECO:0000256" key="1">
    <source>
        <dbReference type="ARBA" id="ARBA00006149"/>
    </source>
</evidence>
<comment type="caution">
    <text evidence="6">The sequence shown here is derived from an EMBL/GenBank/DDBJ whole genome shotgun (WGS) entry which is preliminary data.</text>
</comment>